<name>A0A814UF92_9BILA</name>
<evidence type="ECO:0000256" key="1">
    <source>
        <dbReference type="SAM" id="Phobius"/>
    </source>
</evidence>
<keyword evidence="1" id="KW-1133">Transmembrane helix</keyword>
<accession>A0A814UF92</accession>
<evidence type="ECO:0000313" key="4">
    <source>
        <dbReference type="Proteomes" id="UP000663889"/>
    </source>
</evidence>
<reference evidence="2" key="1">
    <citation type="submission" date="2021-02" db="EMBL/GenBank/DDBJ databases">
        <authorList>
            <person name="Nowell W R."/>
        </authorList>
    </citation>
    <scope>NUCLEOTIDE SEQUENCE</scope>
</reference>
<sequence>MNSISIGWKKQSPGDVQIVTKKKNDQNRIPRTIIPRKPQQAFQNIEPLHTGIVRSNIQPLEHPSYLLKPTQNFTSRSINDPASQIKIFDDKRLCSPRAAAATFIIAVILIAATGTSIGIVFAVINSSSSSGTGNNNQNSYTTITSGSVTSSIRIGSQTGSGCSGYTEINDPTRSINNVGSYGSCDNGPIFNASNGGSWIRFVGTGGDRIPMSSAGLKHCGGYLSGWSNSTLPTTQDVVTNGTVCFETDSYECGFLVDVSIIYCSAGYYVYFLPPVYVCNARYCTT</sequence>
<dbReference type="EMBL" id="CAJNOU010001223">
    <property type="protein sequence ID" value="CAF1171471.1"/>
    <property type="molecule type" value="Genomic_DNA"/>
</dbReference>
<dbReference type="AlphaFoldDB" id="A0A814UF92"/>
<dbReference type="EMBL" id="CAJOBE010014799">
    <property type="protein sequence ID" value="CAF4182500.1"/>
    <property type="molecule type" value="Genomic_DNA"/>
</dbReference>
<proteinExistence type="predicted"/>
<protein>
    <submittedName>
        <fullName evidence="2">Uncharacterized protein</fullName>
    </submittedName>
</protein>
<keyword evidence="1" id="KW-0472">Membrane</keyword>
<dbReference type="Proteomes" id="UP000663874">
    <property type="component" value="Unassembled WGS sequence"/>
</dbReference>
<keyword evidence="1" id="KW-0812">Transmembrane</keyword>
<organism evidence="2 4">
    <name type="scientific">Rotaria sordida</name>
    <dbReference type="NCBI Taxonomy" id="392033"/>
    <lineage>
        <taxon>Eukaryota</taxon>
        <taxon>Metazoa</taxon>
        <taxon>Spiralia</taxon>
        <taxon>Gnathifera</taxon>
        <taxon>Rotifera</taxon>
        <taxon>Eurotatoria</taxon>
        <taxon>Bdelloidea</taxon>
        <taxon>Philodinida</taxon>
        <taxon>Philodinidae</taxon>
        <taxon>Rotaria</taxon>
    </lineage>
</organism>
<dbReference type="Proteomes" id="UP000663889">
    <property type="component" value="Unassembled WGS sequence"/>
</dbReference>
<gene>
    <name evidence="3" type="ORF">FNK824_LOCUS35300</name>
    <name evidence="2" type="ORF">SEV965_LOCUS19538</name>
</gene>
<evidence type="ECO:0000313" key="2">
    <source>
        <dbReference type="EMBL" id="CAF1171471.1"/>
    </source>
</evidence>
<feature type="transmembrane region" description="Helical" evidence="1">
    <location>
        <begin position="98"/>
        <end position="124"/>
    </location>
</feature>
<evidence type="ECO:0000313" key="3">
    <source>
        <dbReference type="EMBL" id="CAF4182500.1"/>
    </source>
</evidence>
<comment type="caution">
    <text evidence="2">The sequence shown here is derived from an EMBL/GenBank/DDBJ whole genome shotgun (WGS) entry which is preliminary data.</text>
</comment>